<dbReference type="SMART" id="SM00409">
    <property type="entry name" value="IG"/>
    <property type="match status" value="1"/>
</dbReference>
<sequence>MFGVYKSNPKGLRFEEEPSDSYIVRSKSALLRCRTLNALNAWFTCNSGDERRIQQNQKISNYVDPQTGIRLIEIDLEITRSDVEEHQNSGYTNPYQCWCTAYGGHHQIMSRKASVSFAYLKKHFPLEPKSVRIALNDVQGKSSSLTVQFHCQPPIGRPKPIVFWMRNDVIILESEHGEHSTSASLPSSTIKSSQDFLTEKFHRRKSKNHKKIVITKSNKTINVGGGGHRKRMAESVNNDNEDDDDEDEDYEDDDEELEFDASKQPEKEIGHDDDEEDDHDDSSLLPDHFDLASSFRNVNNNNNNNGVGGNGGVNRNIPINYHMANDYTLVIKNITENDQANYTCGVYNYAGVRFTRPAMLTVFVNGEWSNWGSWSPCQLSNGLLTQGIKCGIGTQKRIRHCSNPTPVNNGQFCPGESIQITECTILCPPIDGFWSPWSQWSICSHDCTQIRRRICNNPLPQSGGHDCFGQDFILKNCTGGLCRKIFDPSSHFIQSSSGSTTTTTTLQQQQQSNDQIYFIIIFILILIILTFVIYIVLKYQFHRRRHNNTKSGGHSSIFNHNSWLNVGGESDHLSHGSFTGPLDQDDNGDHSIGQGQPNSLTPTLLLLQQHSDGRFYNKPVKGNHYPMEPILNTNKQQQQQQSITPQKMMLISRLNQSNHQQQSNGMLDHFLMQQPGSVTTTPLPNSKGHPLPTIPRDDDNQSFRSGCSSANRYEEPQFSNYNNHYHQHHQHLNHNVNHPVKSSKNSGSPHSINTGVVNGGNLAGTNSSSGSANTALTTTANEISQNESSEPDYAEPIINEFDPKSITMNNNNNNNSKFQPPSLTSVPPISISSPQSKNYRYSSEEYSDCSNIGLQYGRYEKSIKINPELIHYGYYSSLPNLGIVVESNVVGDNLYIRYGIDIRARYPGICSLSSVITLNLSKHQQQQQQQIEFNRPAILCFRHCLSFHQQQQQQQQDQTWKRNLVIMWQEQQQNSSKTSKWIELIRLDDQQQQDCYAYLDSNNVYLVTRLFGRFMFGYKQDFSQYGSTTSKSNSTLESPSFGSIGRSATKNPSVESSMISKMVNFSITIEQYSQTEHLIKCFVYDNLPASILMFQNDQLPSCSESSTTTNSKITKNDQNKFIQILIGHHSIYNDDHYPWKQWAISMLMINDDNDDHHHQHGSFSYFQQQQSPSLQLLELWESKTINELMITIGDDNDGNGKIGSKRSPPQSSSRSKTMQLKELFYSKLLHQIQTTIGGSSDLIDLILGHQF</sequence>
<dbReference type="SUPFAM" id="SSF82895">
    <property type="entry name" value="TSP-1 type 1 repeat"/>
    <property type="match status" value="2"/>
</dbReference>
<dbReference type="InterPro" id="IPR003599">
    <property type="entry name" value="Ig_sub"/>
</dbReference>
<feature type="region of interest" description="Disordered" evidence="8">
    <location>
        <begin position="574"/>
        <end position="600"/>
    </location>
</feature>
<evidence type="ECO:0000256" key="7">
    <source>
        <dbReference type="ARBA" id="ARBA00023319"/>
    </source>
</evidence>
<feature type="region of interest" description="Disordered" evidence="8">
    <location>
        <begin position="675"/>
        <end position="709"/>
    </location>
</feature>
<feature type="compositionally biased region" description="Low complexity" evidence="8">
    <location>
        <begin position="809"/>
        <end position="836"/>
    </location>
</feature>
<feature type="compositionally biased region" description="Polar residues" evidence="8">
    <location>
        <begin position="675"/>
        <end position="684"/>
    </location>
</feature>
<feature type="region of interest" description="Disordered" evidence="8">
    <location>
        <begin position="1196"/>
        <end position="1216"/>
    </location>
</feature>
<feature type="compositionally biased region" description="Basic and acidic residues" evidence="8">
    <location>
        <begin position="260"/>
        <end position="270"/>
    </location>
</feature>
<evidence type="ECO:0000256" key="3">
    <source>
        <dbReference type="ARBA" id="ARBA00023136"/>
    </source>
</evidence>
<dbReference type="InterPro" id="IPR036179">
    <property type="entry name" value="Ig-like_dom_sf"/>
</dbReference>
<reference evidence="11 12" key="2">
    <citation type="journal article" date="2022" name="Mol. Biol. Evol.">
        <title>Comparative Genomics Reveals Insights into the Divergent Evolution of Astigmatic Mites and Household Pest Adaptations.</title>
        <authorList>
            <person name="Xiong Q."/>
            <person name="Wan A.T."/>
            <person name="Liu X."/>
            <person name="Fung C.S."/>
            <person name="Xiao X."/>
            <person name="Malainual N."/>
            <person name="Hou J."/>
            <person name="Wang L."/>
            <person name="Wang M."/>
            <person name="Yang K.Y."/>
            <person name="Cui Y."/>
            <person name="Leung E.L."/>
            <person name="Nong W."/>
            <person name="Shin S.K."/>
            <person name="Au S.W."/>
            <person name="Jeong K.Y."/>
            <person name="Chew F.T."/>
            <person name="Hui J.H."/>
            <person name="Leung T.F."/>
            <person name="Tungtrongchitr A."/>
            <person name="Zhong N."/>
            <person name="Liu Z."/>
            <person name="Tsui S.K."/>
        </authorList>
    </citation>
    <scope>NUCLEOTIDE SEQUENCE [LARGE SCALE GENOMIC DNA]</scope>
    <source>
        <strain evidence="11">Derp</strain>
    </source>
</reference>
<feature type="compositionally biased region" description="Basic residues" evidence="8">
    <location>
        <begin position="201"/>
        <end position="213"/>
    </location>
</feature>
<comment type="caution">
    <text evidence="11">The sequence shown here is derived from an EMBL/GenBank/DDBJ whole genome shotgun (WGS) entry which is preliminary data.</text>
</comment>
<dbReference type="EMBL" id="NJHN03000077">
    <property type="protein sequence ID" value="KAH9417369.1"/>
    <property type="molecule type" value="Genomic_DNA"/>
</dbReference>
<feature type="region of interest" description="Disordered" evidence="8">
    <location>
        <begin position="201"/>
        <end position="286"/>
    </location>
</feature>
<dbReference type="InterPro" id="IPR013783">
    <property type="entry name" value="Ig-like_fold"/>
</dbReference>
<dbReference type="Pfam" id="PF25609">
    <property type="entry name" value="Unc5_NetrinR_N"/>
    <property type="match status" value="1"/>
</dbReference>
<name>A0ABQ8J4A8_DERPT</name>
<feature type="region of interest" description="Disordered" evidence="8">
    <location>
        <begin position="1028"/>
        <end position="1051"/>
    </location>
</feature>
<keyword evidence="9" id="KW-0812">Transmembrane</keyword>
<reference evidence="11 12" key="1">
    <citation type="journal article" date="2018" name="J. Allergy Clin. Immunol.">
        <title>High-quality assembly of Dermatophagoides pteronyssinus genome and transcriptome reveals a wide range of novel allergens.</title>
        <authorList>
            <person name="Liu X.Y."/>
            <person name="Yang K.Y."/>
            <person name="Wang M.Q."/>
            <person name="Kwok J.S."/>
            <person name="Zeng X."/>
            <person name="Yang Z."/>
            <person name="Xiao X.J."/>
            <person name="Lau C.P."/>
            <person name="Li Y."/>
            <person name="Huang Z.M."/>
            <person name="Ba J.G."/>
            <person name="Yim A.K."/>
            <person name="Ouyang C.Y."/>
            <person name="Ngai S.M."/>
            <person name="Chan T.F."/>
            <person name="Leung E.L."/>
            <person name="Liu L."/>
            <person name="Liu Z.G."/>
            <person name="Tsui S.K."/>
        </authorList>
    </citation>
    <scope>NUCLEOTIDE SEQUENCE [LARGE SCALE GENOMIC DNA]</scope>
    <source>
        <strain evidence="11">Derp</strain>
    </source>
</reference>
<dbReference type="InterPro" id="IPR057755">
    <property type="entry name" value="UNC5A-D-like_N"/>
</dbReference>
<dbReference type="SUPFAM" id="SSF48726">
    <property type="entry name" value="Immunoglobulin"/>
    <property type="match status" value="1"/>
</dbReference>
<feature type="region of interest" description="Disordered" evidence="8">
    <location>
        <begin position="803"/>
        <end position="836"/>
    </location>
</feature>
<evidence type="ECO:0000256" key="8">
    <source>
        <dbReference type="SAM" id="MobiDB-lite"/>
    </source>
</evidence>
<feature type="domain" description="Immunoglobulin" evidence="10">
    <location>
        <begin position="136"/>
        <end position="363"/>
    </location>
</feature>
<feature type="compositionally biased region" description="Polar residues" evidence="8">
    <location>
        <begin position="763"/>
        <end position="773"/>
    </location>
</feature>
<evidence type="ECO:0000256" key="9">
    <source>
        <dbReference type="SAM" id="Phobius"/>
    </source>
</evidence>
<keyword evidence="2" id="KW-0677">Repeat</keyword>
<keyword evidence="3 9" id="KW-0472">Membrane</keyword>
<dbReference type="InterPro" id="IPR052065">
    <property type="entry name" value="Compl_asym_regulator"/>
</dbReference>
<keyword evidence="12" id="KW-1185">Reference proteome</keyword>
<keyword evidence="6" id="KW-0325">Glycoprotein</keyword>
<proteinExistence type="predicted"/>
<evidence type="ECO:0000259" key="10">
    <source>
        <dbReference type="SMART" id="SM00409"/>
    </source>
</evidence>
<evidence type="ECO:0000256" key="5">
    <source>
        <dbReference type="ARBA" id="ARBA00023170"/>
    </source>
</evidence>
<dbReference type="PANTHER" id="PTHR22906:SF21">
    <property type="entry name" value="SEMA DOMAIN-CONTAINING PROTEIN"/>
    <property type="match status" value="1"/>
</dbReference>
<dbReference type="PANTHER" id="PTHR22906">
    <property type="entry name" value="PROPERDIN"/>
    <property type="match status" value="1"/>
</dbReference>
<feature type="transmembrane region" description="Helical" evidence="9">
    <location>
        <begin position="516"/>
        <end position="537"/>
    </location>
</feature>
<feature type="compositionally biased region" description="Polar residues" evidence="8">
    <location>
        <begin position="740"/>
        <end position="756"/>
    </location>
</feature>
<dbReference type="PROSITE" id="PS50092">
    <property type="entry name" value="TSP1"/>
    <property type="match status" value="2"/>
</dbReference>
<evidence type="ECO:0000256" key="6">
    <source>
        <dbReference type="ARBA" id="ARBA00023180"/>
    </source>
</evidence>
<keyword evidence="5 11" id="KW-0675">Receptor</keyword>
<evidence type="ECO:0000256" key="4">
    <source>
        <dbReference type="ARBA" id="ARBA00023157"/>
    </source>
</evidence>
<dbReference type="SMART" id="SM00209">
    <property type="entry name" value="TSP1"/>
    <property type="match status" value="2"/>
</dbReference>
<feature type="compositionally biased region" description="Acidic residues" evidence="8">
    <location>
        <begin position="239"/>
        <end position="259"/>
    </location>
</feature>
<evidence type="ECO:0000256" key="1">
    <source>
        <dbReference type="ARBA" id="ARBA00004479"/>
    </source>
</evidence>
<feature type="region of interest" description="Disordered" evidence="8">
    <location>
        <begin position="735"/>
        <end position="773"/>
    </location>
</feature>
<keyword evidence="7" id="KW-0393">Immunoglobulin domain</keyword>
<keyword evidence="4" id="KW-1015">Disulfide bond</keyword>
<organism evidence="11 12">
    <name type="scientific">Dermatophagoides pteronyssinus</name>
    <name type="common">European house dust mite</name>
    <dbReference type="NCBI Taxonomy" id="6956"/>
    <lineage>
        <taxon>Eukaryota</taxon>
        <taxon>Metazoa</taxon>
        <taxon>Ecdysozoa</taxon>
        <taxon>Arthropoda</taxon>
        <taxon>Chelicerata</taxon>
        <taxon>Arachnida</taxon>
        <taxon>Acari</taxon>
        <taxon>Acariformes</taxon>
        <taxon>Sarcoptiformes</taxon>
        <taxon>Astigmata</taxon>
        <taxon>Psoroptidia</taxon>
        <taxon>Analgoidea</taxon>
        <taxon>Pyroglyphidae</taxon>
        <taxon>Dermatophagoidinae</taxon>
        <taxon>Dermatophagoides</taxon>
    </lineage>
</organism>
<feature type="compositionally biased region" description="Acidic residues" evidence="8">
    <location>
        <begin position="271"/>
        <end position="280"/>
    </location>
</feature>
<accession>A0ABQ8J4A8</accession>
<feature type="compositionally biased region" description="Low complexity" evidence="8">
    <location>
        <begin position="1205"/>
        <end position="1216"/>
    </location>
</feature>
<dbReference type="Gene3D" id="2.60.40.10">
    <property type="entry name" value="Immunoglobulins"/>
    <property type="match status" value="2"/>
</dbReference>
<evidence type="ECO:0000313" key="11">
    <source>
        <dbReference type="EMBL" id="KAH9417369.1"/>
    </source>
</evidence>
<dbReference type="Pfam" id="PF00090">
    <property type="entry name" value="TSP_1"/>
    <property type="match status" value="2"/>
</dbReference>
<dbReference type="Gene3D" id="2.20.100.10">
    <property type="entry name" value="Thrombospondin type-1 (TSP1) repeat"/>
    <property type="match status" value="2"/>
</dbReference>
<comment type="subcellular location">
    <subcellularLocation>
        <location evidence="1">Membrane</location>
        <topology evidence="1">Single-pass type I membrane protein</topology>
    </subcellularLocation>
</comment>
<dbReference type="InterPro" id="IPR036383">
    <property type="entry name" value="TSP1_rpt_sf"/>
</dbReference>
<keyword evidence="9" id="KW-1133">Transmembrane helix</keyword>
<protein>
    <submittedName>
        <fullName evidence="11">Netrin receptor unc5c</fullName>
    </submittedName>
</protein>
<gene>
    <name evidence="11" type="primary">UNC5C</name>
    <name evidence="11" type="ORF">DERP_007367</name>
</gene>
<evidence type="ECO:0000256" key="2">
    <source>
        <dbReference type="ARBA" id="ARBA00022737"/>
    </source>
</evidence>
<dbReference type="InterPro" id="IPR000884">
    <property type="entry name" value="TSP1_rpt"/>
</dbReference>
<evidence type="ECO:0000313" key="12">
    <source>
        <dbReference type="Proteomes" id="UP000887458"/>
    </source>
</evidence>
<dbReference type="Proteomes" id="UP000887458">
    <property type="component" value="Unassembled WGS sequence"/>
</dbReference>